<proteinExistence type="predicted"/>
<reference evidence="2 3" key="1">
    <citation type="submission" date="2016-06" db="EMBL/GenBank/DDBJ databases">
        <authorList>
            <person name="Kjaerup R.B."/>
            <person name="Dalgaard T.S."/>
            <person name="Juul-Madsen H.R."/>
        </authorList>
    </citation>
    <scope>NUCLEOTIDE SEQUENCE [LARGE SCALE GENOMIC DNA]</scope>
    <source>
        <strain evidence="2 3">DSM 45248</strain>
    </source>
</reference>
<evidence type="ECO:0000313" key="2">
    <source>
        <dbReference type="EMBL" id="SBT46532.1"/>
    </source>
</evidence>
<dbReference type="Proteomes" id="UP000198765">
    <property type="component" value="Chromosome I"/>
</dbReference>
<dbReference type="Gene3D" id="3.60.40.10">
    <property type="entry name" value="PPM-type phosphatase domain"/>
    <property type="match status" value="1"/>
</dbReference>
<accession>A0A1A8ZRM2</accession>
<dbReference type="EMBL" id="LT594324">
    <property type="protein sequence ID" value="SBT46532.1"/>
    <property type="molecule type" value="Genomic_DNA"/>
</dbReference>
<dbReference type="SUPFAM" id="SSF81606">
    <property type="entry name" value="PP2C-like"/>
    <property type="match status" value="1"/>
</dbReference>
<gene>
    <name evidence="2" type="ORF">GA0070621_2640</name>
</gene>
<dbReference type="AlphaFoldDB" id="A0A1A8ZRM2"/>
<dbReference type="InterPro" id="IPR001932">
    <property type="entry name" value="PPM-type_phosphatase-like_dom"/>
</dbReference>
<dbReference type="SMART" id="SM00332">
    <property type="entry name" value="PP2Cc"/>
    <property type="match status" value="1"/>
</dbReference>
<dbReference type="Pfam" id="PF13672">
    <property type="entry name" value="PP2C_2"/>
    <property type="match status" value="1"/>
</dbReference>
<protein>
    <submittedName>
        <fullName evidence="2">Serine/threonine protein phosphatase PrpC</fullName>
    </submittedName>
</protein>
<dbReference type="PROSITE" id="PS51746">
    <property type="entry name" value="PPM_2"/>
    <property type="match status" value="1"/>
</dbReference>
<organism evidence="2 3">
    <name type="scientific">Micromonospora narathiwatensis</name>
    <dbReference type="NCBI Taxonomy" id="299146"/>
    <lineage>
        <taxon>Bacteria</taxon>
        <taxon>Bacillati</taxon>
        <taxon>Actinomycetota</taxon>
        <taxon>Actinomycetes</taxon>
        <taxon>Micromonosporales</taxon>
        <taxon>Micromonosporaceae</taxon>
        <taxon>Micromonospora</taxon>
    </lineage>
</organism>
<name>A0A1A8ZRM2_9ACTN</name>
<dbReference type="RefSeq" id="WP_091195124.1">
    <property type="nucleotide sequence ID" value="NZ_LT594324.1"/>
</dbReference>
<evidence type="ECO:0000313" key="3">
    <source>
        <dbReference type="Proteomes" id="UP000198765"/>
    </source>
</evidence>
<keyword evidence="3" id="KW-1185">Reference proteome</keyword>
<evidence type="ECO:0000259" key="1">
    <source>
        <dbReference type="PROSITE" id="PS51746"/>
    </source>
</evidence>
<feature type="domain" description="PPM-type phosphatase" evidence="1">
    <location>
        <begin position="88"/>
        <end position="323"/>
    </location>
</feature>
<sequence>MNGALMNGCPDHGPPSEPEHRFCEVCGRNLATGEPAAQSVSTTWLSSRTTGTACAACDTAYAGDEAYCDHCGRRRPIGRAHAELALGGAAGVTDRGQRRRGNEDALAIGRTGSAGAAVVCDGVSTSIHADTAAHDAAEAGIAALLAALAHGTDPAKATLEGARAAAAAARATAGPDAGASPPSCTYVSGVVTAEAVTVGWIGDSRAYWLGPDPACLTVDDSVAGQLAAGRPLPPALDADPESRALIRWLGADSDDPEAQVVSLRPAGPGRLLLCSDGLHDYLSDPAALAAESAGELIDVARHLTAIAVNGGGHDNITVAVLSYPPPGGSVP</sequence>
<dbReference type="InterPro" id="IPR036457">
    <property type="entry name" value="PPM-type-like_dom_sf"/>
</dbReference>
<dbReference type="PATRIC" id="fig|299146.4.peg.2735"/>
<dbReference type="OrthoDB" id="9801841at2"/>